<dbReference type="Proteomes" id="UP000053054">
    <property type="component" value="Unassembled WGS sequence"/>
</dbReference>
<dbReference type="AlphaFoldDB" id="A0A0R2R1B6"/>
<proteinExistence type="inferred from homology"/>
<evidence type="ECO:0000256" key="2">
    <source>
        <dbReference type="ARBA" id="ARBA00023295"/>
    </source>
</evidence>
<dbReference type="Pfam" id="PF07555">
    <property type="entry name" value="NAGidase"/>
    <property type="match status" value="1"/>
</dbReference>
<evidence type="ECO:0000259" key="4">
    <source>
        <dbReference type="PROSITE" id="PS52009"/>
    </source>
</evidence>
<keyword evidence="2 3" id="KW-0326">Glycosidase</keyword>
<name>A0A0R2R1B6_9ACTN</name>
<dbReference type="GO" id="GO:0015929">
    <property type="term" value="F:hexosaminidase activity"/>
    <property type="evidence" value="ECO:0007669"/>
    <property type="project" value="UniProtKB-ARBA"/>
</dbReference>
<dbReference type="GO" id="GO:1901135">
    <property type="term" value="P:carbohydrate derivative metabolic process"/>
    <property type="evidence" value="ECO:0007669"/>
    <property type="project" value="UniProtKB-ARBA"/>
</dbReference>
<keyword evidence="1 3" id="KW-0378">Hydrolase</keyword>
<evidence type="ECO:0000256" key="1">
    <source>
        <dbReference type="ARBA" id="ARBA00022801"/>
    </source>
</evidence>
<dbReference type="EMBL" id="LIAU01000003">
    <property type="protein sequence ID" value="KRO54269.1"/>
    <property type="molecule type" value="Genomic_DNA"/>
</dbReference>
<dbReference type="InterPro" id="IPR051822">
    <property type="entry name" value="Glycosyl_Hydrolase_84"/>
</dbReference>
<evidence type="ECO:0000313" key="6">
    <source>
        <dbReference type="Proteomes" id="UP000053054"/>
    </source>
</evidence>
<dbReference type="PROSITE" id="PS52009">
    <property type="entry name" value="GH84"/>
    <property type="match status" value="1"/>
</dbReference>
<evidence type="ECO:0000256" key="3">
    <source>
        <dbReference type="PROSITE-ProRule" id="PRU01353"/>
    </source>
</evidence>
<reference evidence="5 6" key="1">
    <citation type="submission" date="2015-10" db="EMBL/GenBank/DDBJ databases">
        <title>Metagenome-Assembled Genomes uncover a global brackish microbiome.</title>
        <authorList>
            <person name="Hugerth L.W."/>
            <person name="Larsson J."/>
            <person name="Alneberg J."/>
            <person name="Lindh M.V."/>
            <person name="Legrand C."/>
            <person name="Pinhassi J."/>
            <person name="Andersson A.F."/>
        </authorList>
    </citation>
    <scope>NUCLEOTIDE SEQUENCE [LARGE SCALE GENOMIC DNA]</scope>
    <source>
        <strain evidence="5">BACL2 MAG-120820-bin50</strain>
    </source>
</reference>
<sequence length="544" mass="61141">MNKLLGATTEENALFESFIKRHKVFLNSGFSEITVSDNSKLGPEESIVTTSLTIDKISTIERSTYAGFRYALNILLKSLLMNVAVTNHKHSPKFALRGVIEGFYGTPWSHEQRLRGLAHFSDFGFNRYLLAPKDDPWHRYDWRSSLSEDFLNRVSDLLLEGSLNGITVAVAISPGLTVEYSDVHDVEAIMVRFKQLHSIGVREFGLFLDDIPARLQSKNDTEKFDTIMQAHSYYCNAVWRELKSLDSANTLAVCPLQYHGKATEEYITEFGKALDTDIALIWTGREICSEYLDVSDAKVFKANTNHIPLYWDNYPVNDVAMLHELHVGPIEGREKGLENYSLGYFANPMDRFELSLISLSTIGDYLWDTQGYEPQVAWEYSLTLLVDDPSDRVAVRNLLRACFESCLRVNPAPDFSAILEAASFSWKTGKPVQAGKLIEAHGNQMLSDVATMKSAKFSKPHWREESLKWLTKYEAVGIALLEIARILSSCGISKNSNLSGTKADLDKINSIRASLNSDPTRLFGSGLDMTLAELADEIRWSLTA</sequence>
<comment type="similarity">
    <text evidence="3">Belongs to the glycosyl hydrolase 84 family.</text>
</comment>
<dbReference type="SUPFAM" id="SSF51445">
    <property type="entry name" value="(Trans)glycosidases"/>
    <property type="match status" value="1"/>
</dbReference>
<organism evidence="5 6">
    <name type="scientific">Actinobacteria bacterium BACL2 MAG-120820-bin50</name>
    <dbReference type="NCBI Taxonomy" id="1655570"/>
    <lineage>
        <taxon>Bacteria</taxon>
        <taxon>Bacillati</taxon>
        <taxon>Actinomycetota</taxon>
        <taxon>Actinomycetes</taxon>
        <taxon>Actinomycetes incertae sedis</taxon>
        <taxon>ac1 cluster</taxon>
    </lineage>
</organism>
<comment type="caution">
    <text evidence="5">The sequence shown here is derived from an EMBL/GenBank/DDBJ whole genome shotgun (WGS) entry which is preliminary data.</text>
</comment>
<dbReference type="PANTHER" id="PTHR13170:SF16">
    <property type="entry name" value="PROTEIN O-GLCNACASE"/>
    <property type="match status" value="1"/>
</dbReference>
<feature type="active site" description="Proton donor" evidence="3">
    <location>
        <position position="210"/>
    </location>
</feature>
<protein>
    <recommendedName>
        <fullName evidence="4">GH84 domain-containing protein</fullName>
    </recommendedName>
</protein>
<feature type="domain" description="GH84" evidence="4">
    <location>
        <begin position="95"/>
        <end position="370"/>
    </location>
</feature>
<evidence type="ECO:0000313" key="5">
    <source>
        <dbReference type="EMBL" id="KRO54269.1"/>
    </source>
</evidence>
<dbReference type="Gene3D" id="3.20.20.80">
    <property type="entry name" value="Glycosidases"/>
    <property type="match status" value="1"/>
</dbReference>
<dbReference type="InterPro" id="IPR017853">
    <property type="entry name" value="GH"/>
</dbReference>
<accession>A0A0R2R1B6</accession>
<gene>
    <name evidence="5" type="ORF">ABR62_02000</name>
</gene>
<dbReference type="PANTHER" id="PTHR13170">
    <property type="entry name" value="O-GLCNACASE"/>
    <property type="match status" value="1"/>
</dbReference>
<dbReference type="InterPro" id="IPR011496">
    <property type="entry name" value="O-GlcNAcase_cat"/>
</dbReference>